<reference evidence="1 2" key="1">
    <citation type="journal article" date="2022" name="bioRxiv">
        <title>An ancient truncated duplication of the anti-Mullerian hormone receptor type 2 gene is a potential conserved master sex determinant in the Pangasiidae catfish family.</title>
        <authorList>
            <person name="Wen M."/>
            <person name="Pan Q."/>
            <person name="Jouanno E."/>
            <person name="Montfort J."/>
            <person name="Zahm M."/>
            <person name="Cabau C."/>
            <person name="Klopp C."/>
            <person name="Iampietro C."/>
            <person name="Roques C."/>
            <person name="Bouchez O."/>
            <person name="Castinel A."/>
            <person name="Donnadieu C."/>
            <person name="Parrinello H."/>
            <person name="Poncet C."/>
            <person name="Belmonte E."/>
            <person name="Gautier V."/>
            <person name="Avarre J.-C."/>
            <person name="Dugue R."/>
            <person name="Gustiano R."/>
            <person name="Ha T.T.T."/>
            <person name="Campet M."/>
            <person name="Sriphairoj K."/>
            <person name="Ribolli J."/>
            <person name="de Almeida F.L."/>
            <person name="Desvignes T."/>
            <person name="Postlethwait J.H."/>
            <person name="Bucao C.F."/>
            <person name="Robinson-Rechavi M."/>
            <person name="Bobe J."/>
            <person name="Herpin A."/>
            <person name="Guiguen Y."/>
        </authorList>
    </citation>
    <scope>NUCLEOTIDE SEQUENCE [LARGE SCALE GENOMIC DNA]</scope>
    <source>
        <strain evidence="1">YG-Dec2019</strain>
    </source>
</reference>
<keyword evidence="2" id="KW-1185">Reference proteome</keyword>
<protein>
    <submittedName>
        <fullName evidence="1">Uncharacterized protein</fullName>
    </submittedName>
</protein>
<name>A0ACC5XKI7_PANGG</name>
<evidence type="ECO:0000313" key="1">
    <source>
        <dbReference type="EMBL" id="MCI4391591.1"/>
    </source>
</evidence>
<sequence>MDWRPSRIKFSHLAQRSRKKLQMQPTATLTSTLRRVCHWLVVSRDLVVTLAYITGLVPPGRRVRARPTQSCMDASFPRLQRARAGHQDYSSSILLLRHRKI</sequence>
<dbReference type="EMBL" id="CM040475">
    <property type="protein sequence ID" value="MCI4391591.1"/>
    <property type="molecule type" value="Genomic_DNA"/>
</dbReference>
<organism evidence="1 2">
    <name type="scientific">Pangasianodon gigas</name>
    <name type="common">Mekong giant catfish</name>
    <name type="synonym">Pangasius gigas</name>
    <dbReference type="NCBI Taxonomy" id="30993"/>
    <lineage>
        <taxon>Eukaryota</taxon>
        <taxon>Metazoa</taxon>
        <taxon>Chordata</taxon>
        <taxon>Craniata</taxon>
        <taxon>Vertebrata</taxon>
        <taxon>Euteleostomi</taxon>
        <taxon>Actinopterygii</taxon>
        <taxon>Neopterygii</taxon>
        <taxon>Teleostei</taxon>
        <taxon>Ostariophysi</taxon>
        <taxon>Siluriformes</taxon>
        <taxon>Pangasiidae</taxon>
        <taxon>Pangasianodon</taxon>
    </lineage>
</organism>
<gene>
    <name evidence="1" type="ORF">PGIGA_G00136240</name>
</gene>
<evidence type="ECO:0000313" key="2">
    <source>
        <dbReference type="Proteomes" id="UP000829447"/>
    </source>
</evidence>
<comment type="caution">
    <text evidence="1">The sequence shown here is derived from an EMBL/GenBank/DDBJ whole genome shotgun (WGS) entry which is preliminary data.</text>
</comment>
<proteinExistence type="predicted"/>
<accession>A0ACC5XKI7</accession>
<dbReference type="Proteomes" id="UP000829447">
    <property type="component" value="Linkage Group LG22"/>
</dbReference>